<organism evidence="1 2">
    <name type="scientific">Mycolicibacterium canariasense</name>
    <name type="common">Mycobacterium canariasense</name>
    <dbReference type="NCBI Taxonomy" id="228230"/>
    <lineage>
        <taxon>Bacteria</taxon>
        <taxon>Bacillati</taxon>
        <taxon>Actinomycetota</taxon>
        <taxon>Actinomycetes</taxon>
        <taxon>Mycobacteriales</taxon>
        <taxon>Mycobacteriaceae</taxon>
        <taxon>Mycolicibacterium</taxon>
    </lineage>
</organism>
<dbReference type="STRING" id="228230.RMCC_1381"/>
<proteinExistence type="predicted"/>
<gene>
    <name evidence="1" type="ORF">RMCC_1381</name>
</gene>
<keyword evidence="1" id="KW-0436">Ligase</keyword>
<reference evidence="2" key="1">
    <citation type="journal article" date="2016" name="Genome Announc.">
        <title>Draft Genome Sequences of Five Rapidly Growing Mycobacterium Species, M. thermoresistibile, M. fortuitum subsp. acetamidolyticum, M. canariasense, M. brisbanense, and M. novocastrense.</title>
        <authorList>
            <person name="Katahira K."/>
            <person name="Ogura Y."/>
            <person name="Gotoh Y."/>
            <person name="Hayashi T."/>
        </authorList>
    </citation>
    <scope>NUCLEOTIDE SEQUENCE [LARGE SCALE GENOMIC DNA]</scope>
    <source>
        <strain evidence="2">JCM15298</strain>
    </source>
</reference>
<evidence type="ECO:0000313" key="1">
    <source>
        <dbReference type="EMBL" id="GAS94415.1"/>
    </source>
</evidence>
<reference evidence="2" key="2">
    <citation type="submission" date="2016-02" db="EMBL/GenBank/DDBJ databases">
        <title>Draft genome sequence of five rapidly growing Mycobacterium species.</title>
        <authorList>
            <person name="Katahira K."/>
            <person name="Gotou Y."/>
            <person name="Iida K."/>
            <person name="Ogura Y."/>
            <person name="Hayashi T."/>
        </authorList>
    </citation>
    <scope>NUCLEOTIDE SEQUENCE [LARGE SCALE GENOMIC DNA]</scope>
    <source>
        <strain evidence="2">JCM15298</strain>
    </source>
</reference>
<sequence length="119" mass="12891">MKSARCERRVVTLDWPPCGDELMSPWGPVGGPPREVWSGTDAHPHRETIGMDPVFLTTPDVVGACCRPGGWEHNGILGTVSPDGLMTLTSAAGSWVYELFPAVWSDGEVPTVYLAVWPD</sequence>
<keyword evidence="2" id="KW-1185">Reference proteome</keyword>
<dbReference type="RefSeq" id="WP_062655722.1">
    <property type="nucleotide sequence ID" value="NZ_BCSY01000035.1"/>
</dbReference>
<evidence type="ECO:0000313" key="2">
    <source>
        <dbReference type="Proteomes" id="UP000069443"/>
    </source>
</evidence>
<dbReference type="EMBL" id="BCSY01000035">
    <property type="protein sequence ID" value="GAS94415.1"/>
    <property type="molecule type" value="Genomic_DNA"/>
</dbReference>
<comment type="caution">
    <text evidence="1">The sequence shown here is derived from an EMBL/GenBank/DDBJ whole genome shotgun (WGS) entry which is preliminary data.</text>
</comment>
<dbReference type="GO" id="GO:0016874">
    <property type="term" value="F:ligase activity"/>
    <property type="evidence" value="ECO:0007669"/>
    <property type="project" value="UniProtKB-KW"/>
</dbReference>
<name>A0A117I994_MYCCR</name>
<dbReference type="Proteomes" id="UP000069443">
    <property type="component" value="Unassembled WGS sequence"/>
</dbReference>
<protein>
    <submittedName>
        <fullName evidence="1">AMP-dependent synthetase and ligase</fullName>
    </submittedName>
</protein>
<accession>A0A117I994</accession>
<dbReference type="AlphaFoldDB" id="A0A117I994"/>